<comment type="caution">
    <text evidence="1">The sequence shown here is derived from an EMBL/GenBank/DDBJ whole genome shotgun (WGS) entry which is preliminary data.</text>
</comment>
<proteinExistence type="predicted"/>
<dbReference type="Proteomes" id="UP000240357">
    <property type="component" value="Unassembled WGS sequence"/>
</dbReference>
<sequence length="70" mass="7854">MANVTTGTVVYSSDPTKGQKMSKRMEQIALDYVQPLEDGAWVAEIPFIKIGNDRKFLRKAIIEELAAKIK</sequence>
<gene>
    <name evidence="1" type="ORF">AHMF7605_11870</name>
</gene>
<accession>A0A2T2YF80</accession>
<reference evidence="1 2" key="1">
    <citation type="submission" date="2018-03" db="EMBL/GenBank/DDBJ databases">
        <title>Adhaeribacter sp. HMF7605 Genome sequencing and assembly.</title>
        <authorList>
            <person name="Kang H."/>
            <person name="Kang J."/>
            <person name="Cha I."/>
            <person name="Kim H."/>
            <person name="Joh K."/>
        </authorList>
    </citation>
    <scope>NUCLEOTIDE SEQUENCE [LARGE SCALE GENOMIC DNA]</scope>
    <source>
        <strain evidence="1 2">HMF7605</strain>
    </source>
</reference>
<name>A0A2T2YF80_9BACT</name>
<evidence type="ECO:0000313" key="2">
    <source>
        <dbReference type="Proteomes" id="UP000240357"/>
    </source>
</evidence>
<dbReference type="AlphaFoldDB" id="A0A2T2YF80"/>
<keyword evidence="2" id="KW-1185">Reference proteome</keyword>
<dbReference type="RefSeq" id="WP_106929578.1">
    <property type="nucleotide sequence ID" value="NZ_PYFT01000001.1"/>
</dbReference>
<protein>
    <submittedName>
        <fullName evidence="1">Uncharacterized protein</fullName>
    </submittedName>
</protein>
<dbReference type="EMBL" id="PYFT01000001">
    <property type="protein sequence ID" value="PSR54169.1"/>
    <property type="molecule type" value="Genomic_DNA"/>
</dbReference>
<evidence type="ECO:0000313" key="1">
    <source>
        <dbReference type="EMBL" id="PSR54169.1"/>
    </source>
</evidence>
<organism evidence="1 2">
    <name type="scientific">Adhaeribacter arboris</name>
    <dbReference type="NCBI Taxonomy" id="2072846"/>
    <lineage>
        <taxon>Bacteria</taxon>
        <taxon>Pseudomonadati</taxon>
        <taxon>Bacteroidota</taxon>
        <taxon>Cytophagia</taxon>
        <taxon>Cytophagales</taxon>
        <taxon>Hymenobacteraceae</taxon>
        <taxon>Adhaeribacter</taxon>
    </lineage>
</organism>